<evidence type="ECO:0000259" key="2">
    <source>
        <dbReference type="Pfam" id="PF00296"/>
    </source>
</evidence>
<dbReference type="Gene3D" id="3.20.20.30">
    <property type="entry name" value="Luciferase-like domain"/>
    <property type="match status" value="1"/>
</dbReference>
<reference evidence="3" key="1">
    <citation type="submission" date="2018-05" db="EMBL/GenBank/DDBJ databases">
        <authorList>
            <person name="Lanie J.A."/>
            <person name="Ng W.-L."/>
            <person name="Kazmierczak K.M."/>
            <person name="Andrzejewski T.M."/>
            <person name="Davidsen T.M."/>
            <person name="Wayne K.J."/>
            <person name="Tettelin H."/>
            <person name="Glass J.I."/>
            <person name="Rusch D."/>
            <person name="Podicherti R."/>
            <person name="Tsui H.-C.T."/>
            <person name="Winkler M.E."/>
        </authorList>
    </citation>
    <scope>NUCLEOTIDE SEQUENCE</scope>
</reference>
<accession>A0A382MV32</accession>
<dbReference type="PANTHER" id="PTHR43244:SF1">
    <property type="entry name" value="5,10-METHYLENETETRAHYDROMETHANOPTERIN REDUCTASE"/>
    <property type="match status" value="1"/>
</dbReference>
<dbReference type="SUPFAM" id="SSF51679">
    <property type="entry name" value="Bacterial luciferase-like"/>
    <property type="match status" value="1"/>
</dbReference>
<gene>
    <name evidence="3" type="ORF">METZ01_LOCUS305460</name>
</gene>
<evidence type="ECO:0000256" key="1">
    <source>
        <dbReference type="ARBA" id="ARBA00023002"/>
    </source>
</evidence>
<proteinExistence type="predicted"/>
<evidence type="ECO:0000313" key="3">
    <source>
        <dbReference type="EMBL" id="SVC52606.1"/>
    </source>
</evidence>
<feature type="non-terminal residue" evidence="3">
    <location>
        <position position="186"/>
    </location>
</feature>
<dbReference type="InterPro" id="IPR036661">
    <property type="entry name" value="Luciferase-like_sf"/>
</dbReference>
<feature type="domain" description="Luciferase-like" evidence="2">
    <location>
        <begin position="19"/>
        <end position="186"/>
    </location>
</feature>
<name>A0A382MV32_9ZZZZ</name>
<dbReference type="AlphaFoldDB" id="A0A382MV32"/>
<keyword evidence="1" id="KW-0560">Oxidoreductase</keyword>
<sequence>MKLGLVMGTGTGAGIEIDMDLIREAEDLGFDSVWTSEAWGSDAISSASWVLAQTTKIKVGTGIIQMSARTPAMAAMTAMTLQQLSGDRFILGIGPSGPQVIEGWHGEPYGRPLTRTREYIDIIRKIEARDGPLIHDGHHYQIPRTGEGTTNLGKPLKGILHSISPLKIVTGTIAPAGVRVSAEVAD</sequence>
<dbReference type="PANTHER" id="PTHR43244">
    <property type="match status" value="1"/>
</dbReference>
<dbReference type="Pfam" id="PF00296">
    <property type="entry name" value="Bac_luciferase"/>
    <property type="match status" value="1"/>
</dbReference>
<dbReference type="InterPro" id="IPR011251">
    <property type="entry name" value="Luciferase-like_dom"/>
</dbReference>
<dbReference type="InterPro" id="IPR050564">
    <property type="entry name" value="F420-G6PD/mer"/>
</dbReference>
<organism evidence="3">
    <name type="scientific">marine metagenome</name>
    <dbReference type="NCBI Taxonomy" id="408172"/>
    <lineage>
        <taxon>unclassified sequences</taxon>
        <taxon>metagenomes</taxon>
        <taxon>ecological metagenomes</taxon>
    </lineage>
</organism>
<protein>
    <recommendedName>
        <fullName evidence="2">Luciferase-like domain-containing protein</fullName>
    </recommendedName>
</protein>
<dbReference type="EMBL" id="UINC01096043">
    <property type="protein sequence ID" value="SVC52606.1"/>
    <property type="molecule type" value="Genomic_DNA"/>
</dbReference>
<dbReference type="CDD" id="cd01097">
    <property type="entry name" value="Tetrahydromethanopterin_reductase"/>
    <property type="match status" value="1"/>
</dbReference>
<dbReference type="GO" id="GO:0016705">
    <property type="term" value="F:oxidoreductase activity, acting on paired donors, with incorporation or reduction of molecular oxygen"/>
    <property type="evidence" value="ECO:0007669"/>
    <property type="project" value="InterPro"/>
</dbReference>